<gene>
    <name evidence="2" type="ORF">F8M41_013879</name>
</gene>
<feature type="chain" id="PRO_5034261834" evidence="1">
    <location>
        <begin position="26"/>
        <end position="180"/>
    </location>
</feature>
<evidence type="ECO:0000313" key="3">
    <source>
        <dbReference type="Proteomes" id="UP000439903"/>
    </source>
</evidence>
<dbReference type="Proteomes" id="UP000439903">
    <property type="component" value="Unassembled WGS sequence"/>
</dbReference>
<dbReference type="OrthoDB" id="10445655at2759"/>
<dbReference type="AlphaFoldDB" id="A0A8H4ENV3"/>
<keyword evidence="3" id="KW-1185">Reference proteome</keyword>
<comment type="caution">
    <text evidence="2">The sequence shown here is derived from an EMBL/GenBank/DDBJ whole genome shotgun (WGS) entry which is preliminary data.</text>
</comment>
<evidence type="ECO:0000256" key="1">
    <source>
        <dbReference type="SAM" id="SignalP"/>
    </source>
</evidence>
<sequence length="180" mass="18898">MKKNFSQVFALIVIIFCFTLSLVKSDQKVPRTFSNNTYHQLTSSLTSSLVNNSSTYLSNSVSCGGDYYCNSGYTCQSGNMCCPSGSGKCGSGCCDADCQLNNVCCPFGSTACNDRYGGCCKIGTYCSSSDGMCSCIGSCSSSSGSSSSSSFSGSNSNHNSCKSSMRLLTAISVLIYVYLL</sequence>
<protein>
    <submittedName>
        <fullName evidence="2">Uncharacterized protein</fullName>
    </submittedName>
</protein>
<feature type="signal peptide" evidence="1">
    <location>
        <begin position="1"/>
        <end position="25"/>
    </location>
</feature>
<dbReference type="EMBL" id="WTPW01000283">
    <property type="protein sequence ID" value="KAF0526943.1"/>
    <property type="molecule type" value="Genomic_DNA"/>
</dbReference>
<accession>A0A8H4ENV3</accession>
<keyword evidence="1" id="KW-0732">Signal</keyword>
<evidence type="ECO:0000313" key="2">
    <source>
        <dbReference type="EMBL" id="KAF0526943.1"/>
    </source>
</evidence>
<proteinExistence type="predicted"/>
<name>A0A8H4ENV3_GIGMA</name>
<organism evidence="2 3">
    <name type="scientific">Gigaspora margarita</name>
    <dbReference type="NCBI Taxonomy" id="4874"/>
    <lineage>
        <taxon>Eukaryota</taxon>
        <taxon>Fungi</taxon>
        <taxon>Fungi incertae sedis</taxon>
        <taxon>Mucoromycota</taxon>
        <taxon>Glomeromycotina</taxon>
        <taxon>Glomeromycetes</taxon>
        <taxon>Diversisporales</taxon>
        <taxon>Gigasporaceae</taxon>
        <taxon>Gigaspora</taxon>
    </lineage>
</organism>
<reference evidence="2 3" key="1">
    <citation type="journal article" date="2019" name="Environ. Microbiol.">
        <title>At the nexus of three kingdoms: the genome of the mycorrhizal fungus Gigaspora margarita provides insights into plant, endobacterial and fungal interactions.</title>
        <authorList>
            <person name="Venice F."/>
            <person name="Ghignone S."/>
            <person name="Salvioli di Fossalunga A."/>
            <person name="Amselem J."/>
            <person name="Novero M."/>
            <person name="Xianan X."/>
            <person name="Sedzielewska Toro K."/>
            <person name="Morin E."/>
            <person name="Lipzen A."/>
            <person name="Grigoriev I.V."/>
            <person name="Henrissat B."/>
            <person name="Martin F.M."/>
            <person name="Bonfante P."/>
        </authorList>
    </citation>
    <scope>NUCLEOTIDE SEQUENCE [LARGE SCALE GENOMIC DNA]</scope>
    <source>
        <strain evidence="2 3">BEG34</strain>
    </source>
</reference>